<dbReference type="AlphaFoldDB" id="A0A4R3T648"/>
<protein>
    <submittedName>
        <fullName evidence="9">N-acetylglucosamine-6-phosphate deacetylase</fullName>
    </submittedName>
</protein>
<dbReference type="Pfam" id="PF01979">
    <property type="entry name" value="Amidohydro_1"/>
    <property type="match status" value="1"/>
</dbReference>
<reference evidence="9 10" key="1">
    <citation type="submission" date="2019-03" db="EMBL/GenBank/DDBJ databases">
        <title>Genomic Encyclopedia of Type Strains, Phase IV (KMG-IV): sequencing the most valuable type-strain genomes for metagenomic binning, comparative biology and taxonomic classification.</title>
        <authorList>
            <person name="Goeker M."/>
        </authorList>
    </citation>
    <scope>NUCLEOTIDE SEQUENCE [LARGE SCALE GENOMIC DNA]</scope>
    <source>
        <strain evidence="9 10">DSM 29481</strain>
    </source>
</reference>
<evidence type="ECO:0000313" key="10">
    <source>
        <dbReference type="Proteomes" id="UP000295773"/>
    </source>
</evidence>
<dbReference type="GO" id="GO:0006046">
    <property type="term" value="P:N-acetylglucosamine catabolic process"/>
    <property type="evidence" value="ECO:0007669"/>
    <property type="project" value="TreeGrafter"/>
</dbReference>
<dbReference type="GO" id="GO:0008448">
    <property type="term" value="F:N-acetylglucosamine-6-phosphate deacetylase activity"/>
    <property type="evidence" value="ECO:0007669"/>
    <property type="project" value="InterPro"/>
</dbReference>
<dbReference type="Gene3D" id="3.20.20.140">
    <property type="entry name" value="Metal-dependent hydrolases"/>
    <property type="match status" value="1"/>
</dbReference>
<dbReference type="InterPro" id="IPR006680">
    <property type="entry name" value="Amidohydro-rel"/>
</dbReference>
<keyword evidence="4 5" id="KW-0119">Carbohydrate metabolism</keyword>
<feature type="binding site" evidence="7">
    <location>
        <position position="208"/>
    </location>
    <ligand>
        <name>Zn(2+)</name>
        <dbReference type="ChEBI" id="CHEBI:29105"/>
    </ligand>
</feature>
<evidence type="ECO:0000256" key="1">
    <source>
        <dbReference type="ARBA" id="ARBA00010716"/>
    </source>
</evidence>
<evidence type="ECO:0000256" key="2">
    <source>
        <dbReference type="ARBA" id="ARBA00022723"/>
    </source>
</evidence>
<evidence type="ECO:0000256" key="4">
    <source>
        <dbReference type="ARBA" id="ARBA00023277"/>
    </source>
</evidence>
<accession>A0A4R3T648</accession>
<dbReference type="SUPFAM" id="SSF51556">
    <property type="entry name" value="Metallo-dependent hydrolases"/>
    <property type="match status" value="1"/>
</dbReference>
<evidence type="ECO:0000256" key="3">
    <source>
        <dbReference type="ARBA" id="ARBA00022801"/>
    </source>
</evidence>
<dbReference type="EMBL" id="SMBP01000020">
    <property type="protein sequence ID" value="TCU56217.1"/>
    <property type="molecule type" value="Genomic_DNA"/>
</dbReference>
<evidence type="ECO:0000256" key="5">
    <source>
        <dbReference type="PIRNR" id="PIRNR038994"/>
    </source>
</evidence>
<keyword evidence="3 5" id="KW-0378">Hydrolase</keyword>
<dbReference type="GO" id="GO:0046872">
    <property type="term" value="F:metal ion binding"/>
    <property type="evidence" value="ECO:0007669"/>
    <property type="project" value="UniProtKB-KW"/>
</dbReference>
<dbReference type="RefSeq" id="WP_132225367.1">
    <property type="nucleotide sequence ID" value="NZ_JADPGE010000016.1"/>
</dbReference>
<comment type="caution">
    <text evidence="9">The sequence shown here is derived from an EMBL/GenBank/DDBJ whole genome shotgun (WGS) entry which is preliminary data.</text>
</comment>
<dbReference type="InterPro" id="IPR003764">
    <property type="entry name" value="GlcNAc_6-P_deAcase"/>
</dbReference>
<organism evidence="9 10">
    <name type="scientific">Longicatena caecimuris</name>
    <dbReference type="NCBI Taxonomy" id="1796635"/>
    <lineage>
        <taxon>Bacteria</taxon>
        <taxon>Bacillati</taxon>
        <taxon>Bacillota</taxon>
        <taxon>Erysipelotrichia</taxon>
        <taxon>Erysipelotrichales</taxon>
        <taxon>Erysipelotrichaceae</taxon>
        <taxon>Longicatena</taxon>
    </lineage>
</organism>
<keyword evidence="2 7" id="KW-0479">Metal-binding</keyword>
<evidence type="ECO:0000256" key="7">
    <source>
        <dbReference type="PIRSR" id="PIRSR038994-3"/>
    </source>
</evidence>
<feature type="binding site" evidence="7">
    <location>
        <position position="187"/>
    </location>
    <ligand>
        <name>Zn(2+)</name>
        <dbReference type="ChEBI" id="CHEBI:29105"/>
    </ligand>
</feature>
<comment type="similarity">
    <text evidence="1 5">Belongs to the metallo-dependent hydrolases superfamily. NagA family.</text>
</comment>
<name>A0A4R3T648_9FIRM</name>
<sequence length="367" mass="40983">MKKIIENVSFMLDGTMVFGDLYLEDGFVERMEFKTPRGKGHIAIPGFVDIHTHGFRGYSCDDENIENLRQLANAYAKRGVTTFCPTLSPRPLQEYIPILKAYRKAFQGNTMGARYAGVHLEGPYLSKAMHGLLDANQLQEIDLNELDTFLSEYHEDIRVMTIAPELTNAMEAIHLLHLYGVQVSIGHSKATYEQMLEAFEEGASQVTHLCNAMPGIDHHEPTMFDAVLLSQCSCEMIMDGAHIQSKMLEWLIKLLGAKRVIAISDGTINSGLAYPEGHVLDDGSYIQHHAVYKEGVLKGSCIDLLDIFRKLYDAYGLAESILMTSQNAAHIVKSYTSDIRLGHKIDLVILDSELHLLDVVINGRSVL</sequence>
<proteinExistence type="inferred from homology"/>
<comment type="cofactor">
    <cofactor evidence="7">
        <name>a divalent metal cation</name>
        <dbReference type="ChEBI" id="CHEBI:60240"/>
    </cofactor>
    <text evidence="7">Binds 1 divalent metal cation per subunit.</text>
</comment>
<gene>
    <name evidence="9" type="ORF">EDD61_12016</name>
</gene>
<dbReference type="Proteomes" id="UP000295773">
    <property type="component" value="Unassembled WGS sequence"/>
</dbReference>
<feature type="binding site" evidence="7">
    <location>
        <position position="121"/>
    </location>
    <ligand>
        <name>Zn(2+)</name>
        <dbReference type="ChEBI" id="CHEBI:29105"/>
    </ligand>
</feature>
<dbReference type="PANTHER" id="PTHR11113:SF14">
    <property type="entry name" value="N-ACETYLGLUCOSAMINE-6-PHOSPHATE DEACETYLASE"/>
    <property type="match status" value="1"/>
</dbReference>
<evidence type="ECO:0000259" key="8">
    <source>
        <dbReference type="Pfam" id="PF01979"/>
    </source>
</evidence>
<dbReference type="Gene3D" id="2.30.40.10">
    <property type="entry name" value="Urease, subunit C, domain 1"/>
    <property type="match status" value="1"/>
</dbReference>
<evidence type="ECO:0000313" key="9">
    <source>
        <dbReference type="EMBL" id="TCU56217.1"/>
    </source>
</evidence>
<feature type="domain" description="Amidohydrolase-related" evidence="8">
    <location>
        <begin position="42"/>
        <end position="364"/>
    </location>
</feature>
<dbReference type="PANTHER" id="PTHR11113">
    <property type="entry name" value="N-ACETYLGLUCOSAMINE-6-PHOSPHATE DEACETYLASE"/>
    <property type="match status" value="1"/>
</dbReference>
<dbReference type="InterPro" id="IPR011059">
    <property type="entry name" value="Metal-dep_hydrolase_composite"/>
</dbReference>
<evidence type="ECO:0000256" key="6">
    <source>
        <dbReference type="PIRSR" id="PIRSR038994-1"/>
    </source>
</evidence>
<feature type="active site" description="Proton donor/acceptor" evidence="6">
    <location>
        <position position="265"/>
    </location>
</feature>
<dbReference type="PIRSF" id="PIRSF038994">
    <property type="entry name" value="NagA"/>
    <property type="match status" value="1"/>
</dbReference>
<dbReference type="InterPro" id="IPR032466">
    <property type="entry name" value="Metal_Hydrolase"/>
</dbReference>
<keyword evidence="10" id="KW-1185">Reference proteome</keyword>